<dbReference type="Proteomes" id="UP000268093">
    <property type="component" value="Unassembled WGS sequence"/>
</dbReference>
<keyword evidence="2" id="KW-1185">Reference proteome</keyword>
<dbReference type="GO" id="GO:0003924">
    <property type="term" value="F:GTPase activity"/>
    <property type="evidence" value="ECO:0007669"/>
    <property type="project" value="InterPro"/>
</dbReference>
<dbReference type="Pfam" id="PF00071">
    <property type="entry name" value="Ras"/>
    <property type="match status" value="1"/>
</dbReference>
<proteinExistence type="predicted"/>
<dbReference type="Gene3D" id="3.40.50.300">
    <property type="entry name" value="P-loop containing nucleotide triphosphate hydrolases"/>
    <property type="match status" value="1"/>
</dbReference>
<comment type="caution">
    <text evidence="1">The sequence shown here is derived from an EMBL/GenBank/DDBJ whole genome shotgun (WGS) entry which is preliminary data.</text>
</comment>
<name>A0A433BA78_9FUNG</name>
<dbReference type="InterPro" id="IPR027417">
    <property type="entry name" value="P-loop_NTPase"/>
</dbReference>
<protein>
    <submittedName>
        <fullName evidence="1">Uncharacterized protein</fullName>
    </submittedName>
</protein>
<accession>A0A433BA78</accession>
<dbReference type="SUPFAM" id="SSF52540">
    <property type="entry name" value="P-loop containing nucleoside triphosphate hydrolases"/>
    <property type="match status" value="1"/>
</dbReference>
<dbReference type="InterPro" id="IPR001806">
    <property type="entry name" value="Small_GTPase"/>
</dbReference>
<dbReference type="EMBL" id="RBNI01014592">
    <property type="protein sequence ID" value="RUP20058.1"/>
    <property type="molecule type" value="Genomic_DNA"/>
</dbReference>
<evidence type="ECO:0000313" key="2">
    <source>
        <dbReference type="Proteomes" id="UP000268093"/>
    </source>
</evidence>
<reference evidence="1 2" key="1">
    <citation type="journal article" date="2018" name="New Phytol.">
        <title>Phylogenomics of Endogonaceae and evolution of mycorrhizas within Mucoromycota.</title>
        <authorList>
            <person name="Chang Y."/>
            <person name="Desiro A."/>
            <person name="Na H."/>
            <person name="Sandor L."/>
            <person name="Lipzen A."/>
            <person name="Clum A."/>
            <person name="Barry K."/>
            <person name="Grigoriev I.V."/>
            <person name="Martin F.M."/>
            <person name="Stajich J.E."/>
            <person name="Smith M.E."/>
            <person name="Bonito G."/>
            <person name="Spatafora J.W."/>
        </authorList>
    </citation>
    <scope>NUCLEOTIDE SEQUENCE [LARGE SCALE GENOMIC DNA]</scope>
    <source>
        <strain evidence="1 2">GMNB39</strain>
    </source>
</reference>
<evidence type="ECO:0000313" key="1">
    <source>
        <dbReference type="EMBL" id="RUP20058.1"/>
    </source>
</evidence>
<feature type="non-terminal residue" evidence="1">
    <location>
        <position position="1"/>
    </location>
</feature>
<sequence>SHRWSEKPLSIYPPHLLPSPRFALPPNTNKHFIHTYTHTLTLTLTYLKTKKLNKIPNPIPSFSPFLLPLPPPPPPLPKKKKKNHIQTKIMSESSIHSTNGRVVAANEIVTSAKRTGRDVVRRKLVIVGDGACGKTSLLSVFTLGYFPKEYVSCHIDSPGFTMLFIVLRLLYFL</sequence>
<gene>
    <name evidence="1" type="ORF">BC936DRAFT_139273</name>
</gene>
<dbReference type="GO" id="GO:0005525">
    <property type="term" value="F:GTP binding"/>
    <property type="evidence" value="ECO:0007669"/>
    <property type="project" value="InterPro"/>
</dbReference>
<organism evidence="1 2">
    <name type="scientific">Jimgerdemannia flammicorona</name>
    <dbReference type="NCBI Taxonomy" id="994334"/>
    <lineage>
        <taxon>Eukaryota</taxon>
        <taxon>Fungi</taxon>
        <taxon>Fungi incertae sedis</taxon>
        <taxon>Mucoromycota</taxon>
        <taxon>Mucoromycotina</taxon>
        <taxon>Endogonomycetes</taxon>
        <taxon>Endogonales</taxon>
        <taxon>Endogonaceae</taxon>
        <taxon>Jimgerdemannia</taxon>
    </lineage>
</organism>
<dbReference type="OrthoDB" id="8830751at2759"/>
<feature type="non-terminal residue" evidence="1">
    <location>
        <position position="173"/>
    </location>
</feature>
<dbReference type="AlphaFoldDB" id="A0A433BA78"/>